<comment type="subunit">
    <text evidence="3">Component of a cohesin-like complex composed of ScpA, ScpB and the Smc homodimer, in which ScpA and ScpB bind to the head domain of Smc. The presence of the three proteins is required for the association of the complex with DNA.</text>
</comment>
<dbReference type="Gene3D" id="6.10.250.2410">
    <property type="match status" value="1"/>
</dbReference>
<dbReference type="Pfam" id="PF02616">
    <property type="entry name" value="SMC_ScpA"/>
    <property type="match status" value="1"/>
</dbReference>
<dbReference type="InterPro" id="IPR003768">
    <property type="entry name" value="ScpA"/>
</dbReference>
<comment type="similarity">
    <text evidence="3">Belongs to the ScpA family.</text>
</comment>
<proteinExistence type="inferred from homology"/>
<comment type="caution">
    <text evidence="4">The sequence shown here is derived from an EMBL/GenBank/DDBJ whole genome shotgun (WGS) entry which is preliminary data.</text>
</comment>
<keyword evidence="5" id="KW-1185">Reference proteome</keyword>
<evidence type="ECO:0000256" key="2">
    <source>
        <dbReference type="ARBA" id="ARBA00044777"/>
    </source>
</evidence>
<dbReference type="PANTHER" id="PTHR33969">
    <property type="entry name" value="SEGREGATION AND CONDENSATION PROTEIN A"/>
    <property type="match status" value="1"/>
</dbReference>
<gene>
    <name evidence="3" type="primary">scpA</name>
    <name evidence="4" type="ORF">ACFQ3J_02465</name>
</gene>
<reference evidence="5" key="1">
    <citation type="journal article" date="2019" name="Int. J. Syst. Evol. Microbiol.">
        <title>The Global Catalogue of Microorganisms (GCM) 10K type strain sequencing project: providing services to taxonomists for standard genome sequencing and annotation.</title>
        <authorList>
            <consortium name="The Broad Institute Genomics Platform"/>
            <consortium name="The Broad Institute Genome Sequencing Center for Infectious Disease"/>
            <person name="Wu L."/>
            <person name="Ma J."/>
        </authorList>
    </citation>
    <scope>NUCLEOTIDE SEQUENCE [LARGE SCALE GENOMIC DNA]</scope>
    <source>
        <strain evidence="5">CCUG 53519</strain>
    </source>
</reference>
<sequence length="268" mass="31292">MRPLTVVTYKLESFEGPLDLLLHLIDKHEIDIQDIPISRITDQYMDYIHTMQELELDITSEFLVMAATLLAIKSKILLPKPPVFHEFEDDHFMEEEDEDPRAELVQKLIEYRKFKSIARHLHERESVRSLIFSKEPEDLTPYVHHEPSNPVEGLHTSDLIVAFQKALGRASRNTTVARIHRDEISVKDRIRDVAGTLGRKGYGGKMLFSKLFNEDMYRQEIVVTFLAILELMKMKQIVCYQERLFEDIVMEWRGENESDGLSGIEVDY</sequence>
<dbReference type="PANTHER" id="PTHR33969:SF2">
    <property type="entry name" value="SEGREGATION AND CONDENSATION PROTEIN A"/>
    <property type="match status" value="1"/>
</dbReference>
<organism evidence="4 5">
    <name type="scientific">Paenibacillus provencensis</name>
    <dbReference type="NCBI Taxonomy" id="441151"/>
    <lineage>
        <taxon>Bacteria</taxon>
        <taxon>Bacillati</taxon>
        <taxon>Bacillota</taxon>
        <taxon>Bacilli</taxon>
        <taxon>Bacillales</taxon>
        <taxon>Paenibacillaceae</taxon>
        <taxon>Paenibacillus</taxon>
    </lineage>
</organism>
<protein>
    <recommendedName>
        <fullName evidence="2 3">Segregation and condensation protein A</fullName>
    </recommendedName>
</protein>
<dbReference type="RefSeq" id="WP_091158113.1">
    <property type="nucleotide sequence ID" value="NZ_JBHTKX010000001.1"/>
</dbReference>
<accession>A0ABW3PP66</accession>
<comment type="function">
    <text evidence="3">Participates in chromosomal partition during cell division. May act via the formation of a condensin-like complex containing Smc and ScpB that pull DNA away from mid-cell into both cell halves.</text>
</comment>
<dbReference type="InterPro" id="IPR023093">
    <property type="entry name" value="ScpA-like_C"/>
</dbReference>
<name>A0ABW3PP66_9BACL</name>
<keyword evidence="3" id="KW-0963">Cytoplasm</keyword>
<evidence type="ECO:0000256" key="1">
    <source>
        <dbReference type="ARBA" id="ARBA00022829"/>
    </source>
</evidence>
<dbReference type="Proteomes" id="UP001597169">
    <property type="component" value="Unassembled WGS sequence"/>
</dbReference>
<evidence type="ECO:0000313" key="5">
    <source>
        <dbReference type="Proteomes" id="UP001597169"/>
    </source>
</evidence>
<keyword evidence="1 3" id="KW-0159">Chromosome partition</keyword>
<evidence type="ECO:0000256" key="3">
    <source>
        <dbReference type="HAMAP-Rule" id="MF_01805"/>
    </source>
</evidence>
<keyword evidence="3" id="KW-0132">Cell division</keyword>
<dbReference type="EMBL" id="JBHTKX010000001">
    <property type="protein sequence ID" value="MFD1127030.1"/>
    <property type="molecule type" value="Genomic_DNA"/>
</dbReference>
<comment type="subcellular location">
    <subcellularLocation>
        <location evidence="3">Cytoplasm</location>
    </subcellularLocation>
    <text evidence="3">Associated with two foci at the outer edges of the nucleoid region in young cells, and at four foci within both cell halves in older cells.</text>
</comment>
<dbReference type="HAMAP" id="MF_01805">
    <property type="entry name" value="ScpA"/>
    <property type="match status" value="1"/>
</dbReference>
<dbReference type="Gene3D" id="1.10.10.580">
    <property type="entry name" value="Structural maintenance of chromosome 1. Chain E"/>
    <property type="match status" value="1"/>
</dbReference>
<keyword evidence="3" id="KW-0131">Cell cycle</keyword>
<evidence type="ECO:0000313" key="4">
    <source>
        <dbReference type="EMBL" id="MFD1127030.1"/>
    </source>
</evidence>